<keyword evidence="4 8" id="KW-0028">Amino-acid biosynthesis</keyword>
<dbReference type="Pfam" id="PF02811">
    <property type="entry name" value="PHP"/>
    <property type="match status" value="1"/>
</dbReference>
<dbReference type="InterPro" id="IPR016195">
    <property type="entry name" value="Pol/histidinol_Pase-like"/>
</dbReference>
<evidence type="ECO:0000259" key="9">
    <source>
        <dbReference type="Pfam" id="PF02811"/>
    </source>
</evidence>
<dbReference type="NCBIfam" id="TIGR01856">
    <property type="entry name" value="hisJ_fam"/>
    <property type="match status" value="1"/>
</dbReference>
<name>A0ABZ0RF47_9BACT</name>
<evidence type="ECO:0000256" key="8">
    <source>
        <dbReference type="RuleBase" id="RU366003"/>
    </source>
</evidence>
<organism evidence="10 11">
    <name type="scientific">Coraliomargarita algicola</name>
    <dbReference type="NCBI Taxonomy" id="3092156"/>
    <lineage>
        <taxon>Bacteria</taxon>
        <taxon>Pseudomonadati</taxon>
        <taxon>Verrucomicrobiota</taxon>
        <taxon>Opitutia</taxon>
        <taxon>Puniceicoccales</taxon>
        <taxon>Coraliomargaritaceae</taxon>
        <taxon>Coraliomargarita</taxon>
    </lineage>
</organism>
<gene>
    <name evidence="10" type="ORF">SH580_15310</name>
</gene>
<comment type="pathway">
    <text evidence="1 8">Amino-acid biosynthesis; L-histidine biosynthesis; L-histidine from 5-phospho-alpha-D-ribose 1-diphosphate: step 8/9.</text>
</comment>
<sequence length="275" mass="31120">MHTPLCGHAVGEPIEYAAMAAEVGIDIITITCHIPMRWEAFGQAGIRMHREQLDDYVKLVKDTAEQAKSFGVEVLCGIEAEVYPDEAELEPMDEILAAYDFDFVLGSLHAQCRSYIEWLAKNKVKSDAMKIDSYFRHLKDGVQSGRYDSMSHPDVIRTYGVVRHFNPAEHEEVIREFLQAVVDEDICMEVNTSGLTKGAYEVHPDPLILDWAGEMGVKLTIGSDSHRPTSVGQYFEIIQPMLREKGFKDLHYFRGRQRQRIDMPAGRKLKTGSVS</sequence>
<dbReference type="RefSeq" id="WP_319831711.1">
    <property type="nucleotide sequence ID" value="NZ_CP138858.1"/>
</dbReference>
<dbReference type="SUPFAM" id="SSF89550">
    <property type="entry name" value="PHP domain-like"/>
    <property type="match status" value="1"/>
</dbReference>
<comment type="similarity">
    <text evidence="2 8">Belongs to the PHP hydrolase family. HisK subfamily.</text>
</comment>
<evidence type="ECO:0000256" key="7">
    <source>
        <dbReference type="ARBA" id="ARBA00049158"/>
    </source>
</evidence>
<protein>
    <recommendedName>
        <fullName evidence="3 8">Histidinol-phosphatase</fullName>
        <shortName evidence="8">HolPase</shortName>
        <ecNumber evidence="3 8">3.1.3.15</ecNumber>
    </recommendedName>
</protein>
<dbReference type="EC" id="3.1.3.15" evidence="3 8"/>
<dbReference type="PANTHER" id="PTHR21039:SF0">
    <property type="entry name" value="HISTIDINOL-PHOSPHATASE"/>
    <property type="match status" value="1"/>
</dbReference>
<evidence type="ECO:0000313" key="10">
    <source>
        <dbReference type="EMBL" id="WPJ94800.1"/>
    </source>
</evidence>
<dbReference type="InterPro" id="IPR010140">
    <property type="entry name" value="Histidinol_P_phosphatase_HisJ"/>
</dbReference>
<evidence type="ECO:0000313" key="11">
    <source>
        <dbReference type="Proteomes" id="UP001324993"/>
    </source>
</evidence>
<evidence type="ECO:0000256" key="4">
    <source>
        <dbReference type="ARBA" id="ARBA00022605"/>
    </source>
</evidence>
<dbReference type="EMBL" id="CP138858">
    <property type="protein sequence ID" value="WPJ94800.1"/>
    <property type="molecule type" value="Genomic_DNA"/>
</dbReference>
<evidence type="ECO:0000256" key="3">
    <source>
        <dbReference type="ARBA" id="ARBA00013085"/>
    </source>
</evidence>
<dbReference type="CDD" id="cd12110">
    <property type="entry name" value="PHP_HisPPase_Hisj_like"/>
    <property type="match status" value="1"/>
</dbReference>
<dbReference type="Gene3D" id="3.20.20.140">
    <property type="entry name" value="Metal-dependent hydrolases"/>
    <property type="match status" value="1"/>
</dbReference>
<evidence type="ECO:0000256" key="6">
    <source>
        <dbReference type="ARBA" id="ARBA00023102"/>
    </source>
</evidence>
<evidence type="ECO:0000256" key="5">
    <source>
        <dbReference type="ARBA" id="ARBA00022801"/>
    </source>
</evidence>
<accession>A0ABZ0RF47</accession>
<keyword evidence="6 8" id="KW-0368">Histidine biosynthesis</keyword>
<dbReference type="Proteomes" id="UP001324993">
    <property type="component" value="Chromosome"/>
</dbReference>
<dbReference type="PANTHER" id="PTHR21039">
    <property type="entry name" value="HISTIDINOL PHOSPHATASE-RELATED"/>
    <property type="match status" value="1"/>
</dbReference>
<keyword evidence="11" id="KW-1185">Reference proteome</keyword>
<keyword evidence="5 8" id="KW-0378">Hydrolase</keyword>
<dbReference type="InterPro" id="IPR004013">
    <property type="entry name" value="PHP_dom"/>
</dbReference>
<feature type="domain" description="PHP" evidence="9">
    <location>
        <begin position="1"/>
        <end position="193"/>
    </location>
</feature>
<evidence type="ECO:0000256" key="1">
    <source>
        <dbReference type="ARBA" id="ARBA00004970"/>
    </source>
</evidence>
<evidence type="ECO:0000256" key="2">
    <source>
        <dbReference type="ARBA" id="ARBA00009152"/>
    </source>
</evidence>
<reference evidence="10 11" key="1">
    <citation type="submission" date="2023-11" db="EMBL/GenBank/DDBJ databases">
        <title>Coraliomargarita sp. nov., isolated from marine algae.</title>
        <authorList>
            <person name="Lee J.K."/>
            <person name="Baek J.H."/>
            <person name="Kim J.M."/>
            <person name="Choi D.G."/>
            <person name="Jeon C.O."/>
        </authorList>
    </citation>
    <scope>NUCLEOTIDE SEQUENCE [LARGE SCALE GENOMIC DNA]</scope>
    <source>
        <strain evidence="10 11">J2-16</strain>
    </source>
</reference>
<proteinExistence type="inferred from homology"/>
<comment type="catalytic activity">
    <reaction evidence="7 8">
        <text>L-histidinol phosphate + H2O = L-histidinol + phosphate</text>
        <dbReference type="Rhea" id="RHEA:14465"/>
        <dbReference type="ChEBI" id="CHEBI:15377"/>
        <dbReference type="ChEBI" id="CHEBI:43474"/>
        <dbReference type="ChEBI" id="CHEBI:57699"/>
        <dbReference type="ChEBI" id="CHEBI:57980"/>
        <dbReference type="EC" id="3.1.3.15"/>
    </reaction>
</comment>